<comment type="caution">
    <text evidence="5">The sequence shown here is derived from an EMBL/GenBank/DDBJ whole genome shotgun (WGS) entry which is preliminary data.</text>
</comment>
<dbReference type="Gene3D" id="3.30.420.10">
    <property type="entry name" value="Ribonuclease H-like superfamily/Ribonuclease H"/>
    <property type="match status" value="1"/>
</dbReference>
<keyword evidence="1" id="KW-0540">Nuclease</keyword>
<evidence type="ECO:0000313" key="6">
    <source>
        <dbReference type="Proteomes" id="UP000245506"/>
    </source>
</evidence>
<proteinExistence type="predicted"/>
<keyword evidence="6" id="KW-1185">Reference proteome</keyword>
<dbReference type="EMBL" id="QGKL01000043">
    <property type="protein sequence ID" value="PWQ93221.1"/>
    <property type="molecule type" value="Genomic_DNA"/>
</dbReference>
<dbReference type="CDD" id="cd06127">
    <property type="entry name" value="DEDDh"/>
    <property type="match status" value="1"/>
</dbReference>
<dbReference type="GO" id="GO:0008408">
    <property type="term" value="F:3'-5' exonuclease activity"/>
    <property type="evidence" value="ECO:0007669"/>
    <property type="project" value="TreeGrafter"/>
</dbReference>
<dbReference type="AlphaFoldDB" id="A0A317C4U2"/>
<dbReference type="PANTHER" id="PTHR30231">
    <property type="entry name" value="DNA POLYMERASE III SUBUNIT EPSILON"/>
    <property type="match status" value="1"/>
</dbReference>
<dbReference type="GO" id="GO:0003676">
    <property type="term" value="F:nucleic acid binding"/>
    <property type="evidence" value="ECO:0007669"/>
    <property type="project" value="InterPro"/>
</dbReference>
<evidence type="ECO:0000256" key="2">
    <source>
        <dbReference type="ARBA" id="ARBA00022801"/>
    </source>
</evidence>
<evidence type="ECO:0000256" key="1">
    <source>
        <dbReference type="ARBA" id="ARBA00022722"/>
    </source>
</evidence>
<dbReference type="Pfam" id="PF00929">
    <property type="entry name" value="RNase_T"/>
    <property type="match status" value="1"/>
</dbReference>
<dbReference type="Proteomes" id="UP000245506">
    <property type="component" value="Unassembled WGS sequence"/>
</dbReference>
<keyword evidence="2" id="KW-0378">Hydrolase</keyword>
<evidence type="ECO:0000256" key="3">
    <source>
        <dbReference type="ARBA" id="ARBA00022839"/>
    </source>
</evidence>
<dbReference type="InterPro" id="IPR012337">
    <property type="entry name" value="RNaseH-like_sf"/>
</dbReference>
<sequence>MFARWRSIQNQQHRLLPHVDNPAARAYLSAPLPDKNTPISDVDFLSLDFETTGLDAKNEAILSMGYMPYKNGRVSLAPSTSEVICINRTLNAKSVIIHQITDDRMKTGVALHDALDRLLEAMAGKVLLVHYSKIERDFLEAATKRVYGKALPFLMVDTMMLEKRKLDRIQQPIHSNQLRLANLRKQYHLPPYGAHNALEDAIATAELFMAQLAQYQQDKTNVRLGELLC</sequence>
<dbReference type="SUPFAM" id="SSF53098">
    <property type="entry name" value="Ribonuclease H-like"/>
    <property type="match status" value="1"/>
</dbReference>
<reference evidence="5 6" key="1">
    <citation type="submission" date="2018-05" db="EMBL/GenBank/DDBJ databases">
        <title>Leucothrix arctica sp. nov., isolated from Arctic seawater.</title>
        <authorList>
            <person name="Choi A."/>
            <person name="Baek K."/>
        </authorList>
    </citation>
    <scope>NUCLEOTIDE SEQUENCE [LARGE SCALE GENOMIC DNA]</scope>
    <source>
        <strain evidence="5 6">IMCC9719</strain>
    </source>
</reference>
<dbReference type="InterPro" id="IPR013520">
    <property type="entry name" value="Ribonucl_H"/>
</dbReference>
<name>A0A317C4U2_9GAMM</name>
<accession>A0A317C4U2</accession>
<feature type="domain" description="Exonuclease" evidence="4">
    <location>
        <begin position="43"/>
        <end position="217"/>
    </location>
</feature>
<organism evidence="5 6">
    <name type="scientific">Leucothrix arctica</name>
    <dbReference type="NCBI Taxonomy" id="1481894"/>
    <lineage>
        <taxon>Bacteria</taxon>
        <taxon>Pseudomonadati</taxon>
        <taxon>Pseudomonadota</taxon>
        <taxon>Gammaproteobacteria</taxon>
        <taxon>Thiotrichales</taxon>
        <taxon>Thiotrichaceae</taxon>
        <taxon>Leucothrix</taxon>
    </lineage>
</organism>
<evidence type="ECO:0000313" key="5">
    <source>
        <dbReference type="EMBL" id="PWQ93221.1"/>
    </source>
</evidence>
<dbReference type="InterPro" id="IPR036397">
    <property type="entry name" value="RNaseH_sf"/>
</dbReference>
<gene>
    <name evidence="5" type="ORF">DKT75_21275</name>
</gene>
<dbReference type="RefSeq" id="WP_109826871.1">
    <property type="nucleotide sequence ID" value="NZ_QGKL01000043.1"/>
</dbReference>
<keyword evidence="3" id="KW-0269">Exonuclease</keyword>
<evidence type="ECO:0000259" key="4">
    <source>
        <dbReference type="SMART" id="SM00479"/>
    </source>
</evidence>
<dbReference type="GO" id="GO:0005829">
    <property type="term" value="C:cytosol"/>
    <property type="evidence" value="ECO:0007669"/>
    <property type="project" value="TreeGrafter"/>
</dbReference>
<dbReference type="OrthoDB" id="5497329at2"/>
<dbReference type="PANTHER" id="PTHR30231:SF4">
    <property type="entry name" value="PROTEIN NEN2"/>
    <property type="match status" value="1"/>
</dbReference>
<dbReference type="SMART" id="SM00479">
    <property type="entry name" value="EXOIII"/>
    <property type="match status" value="1"/>
</dbReference>
<dbReference type="GO" id="GO:0006259">
    <property type="term" value="P:DNA metabolic process"/>
    <property type="evidence" value="ECO:0007669"/>
    <property type="project" value="UniProtKB-ARBA"/>
</dbReference>
<protein>
    <submittedName>
        <fullName evidence="5">DNA polymerase III subunit epsilon</fullName>
    </submittedName>
</protein>